<proteinExistence type="predicted"/>
<comment type="caution">
    <text evidence="1">The sequence shown here is derived from an EMBL/GenBank/DDBJ whole genome shotgun (WGS) entry which is preliminary data.</text>
</comment>
<evidence type="ECO:0000313" key="1">
    <source>
        <dbReference type="EMBL" id="TNN80511.1"/>
    </source>
</evidence>
<gene>
    <name evidence="1" type="ORF">EYF80_009250</name>
</gene>
<accession>A0A4Z2IRN4</accession>
<dbReference type="EMBL" id="SRLO01000054">
    <property type="protein sequence ID" value="TNN80511.1"/>
    <property type="molecule type" value="Genomic_DNA"/>
</dbReference>
<reference evidence="1 2" key="1">
    <citation type="submission" date="2019-03" db="EMBL/GenBank/DDBJ databases">
        <title>First draft genome of Liparis tanakae, snailfish: a comprehensive survey of snailfish specific genes.</title>
        <authorList>
            <person name="Kim W."/>
            <person name="Song I."/>
            <person name="Jeong J.-H."/>
            <person name="Kim D."/>
            <person name="Kim S."/>
            <person name="Ryu S."/>
            <person name="Song J.Y."/>
            <person name="Lee S.K."/>
        </authorList>
    </citation>
    <scope>NUCLEOTIDE SEQUENCE [LARGE SCALE GENOMIC DNA]</scope>
    <source>
        <tissue evidence="1">Muscle</tissue>
    </source>
</reference>
<keyword evidence="2" id="KW-1185">Reference proteome</keyword>
<name>A0A4Z2IRN4_9TELE</name>
<sequence length="155" mass="16483">MSPVSLLISSHLSGSLLISYLPQRAELHLQTLVKFVKHKTTLASGLRRTSGTTDSGTTIVMGSSLKRGASFSFMTITTTVALLTGRNDPLLVPRGGSRSGTNGITYASGNSCGCCSLLNTTHTEQAGAKQHQLTERQKRTTESSQVTLIKVFGLD</sequence>
<dbReference type="AlphaFoldDB" id="A0A4Z2IRN4"/>
<evidence type="ECO:0000313" key="2">
    <source>
        <dbReference type="Proteomes" id="UP000314294"/>
    </source>
</evidence>
<protein>
    <submittedName>
        <fullName evidence="1">Uncharacterized protein</fullName>
    </submittedName>
</protein>
<dbReference type="Proteomes" id="UP000314294">
    <property type="component" value="Unassembled WGS sequence"/>
</dbReference>
<organism evidence="1 2">
    <name type="scientific">Liparis tanakae</name>
    <name type="common">Tanaka's snailfish</name>
    <dbReference type="NCBI Taxonomy" id="230148"/>
    <lineage>
        <taxon>Eukaryota</taxon>
        <taxon>Metazoa</taxon>
        <taxon>Chordata</taxon>
        <taxon>Craniata</taxon>
        <taxon>Vertebrata</taxon>
        <taxon>Euteleostomi</taxon>
        <taxon>Actinopterygii</taxon>
        <taxon>Neopterygii</taxon>
        <taxon>Teleostei</taxon>
        <taxon>Neoteleostei</taxon>
        <taxon>Acanthomorphata</taxon>
        <taxon>Eupercaria</taxon>
        <taxon>Perciformes</taxon>
        <taxon>Cottioidei</taxon>
        <taxon>Cottales</taxon>
        <taxon>Liparidae</taxon>
        <taxon>Liparis</taxon>
    </lineage>
</organism>